<dbReference type="AlphaFoldDB" id="A0AAV5UF68"/>
<comment type="caution">
    <text evidence="1">The sequence shown here is derived from an EMBL/GenBank/DDBJ whole genome shotgun (WGS) entry which is preliminary data.</text>
</comment>
<reference evidence="1" key="1">
    <citation type="submission" date="2023-10" db="EMBL/GenBank/DDBJ databases">
        <title>Genome assembly of Pristionchus species.</title>
        <authorList>
            <person name="Yoshida K."/>
            <person name="Sommer R.J."/>
        </authorList>
    </citation>
    <scope>NUCLEOTIDE SEQUENCE</scope>
    <source>
        <strain evidence="1">RS0144</strain>
    </source>
</reference>
<gene>
    <name evidence="1" type="ORF">PENTCL1PPCAC_27212</name>
</gene>
<dbReference type="Proteomes" id="UP001432027">
    <property type="component" value="Unassembled WGS sequence"/>
</dbReference>
<accession>A0AAV5UF68</accession>
<sequence length="182" mass="20120">HTHAHDDYVDKLHRLAEHIKAHPDEARAGVAKLSAAAQPPAGEIIMIFVSDKDPKTKYEEIQNIKAGLSAPVRAEIDNHKAELAHKIGLLTLHEIIERLEKLADHIKAHPDEARAGVAKLSPAAQKPAGDIIHIFVSDKTPREKHEEIKKIKDSLPSDVLGEINSHKEEIAKKIGIVPLHHH</sequence>
<organism evidence="1 2">
    <name type="scientific">Pristionchus entomophagus</name>
    <dbReference type="NCBI Taxonomy" id="358040"/>
    <lineage>
        <taxon>Eukaryota</taxon>
        <taxon>Metazoa</taxon>
        <taxon>Ecdysozoa</taxon>
        <taxon>Nematoda</taxon>
        <taxon>Chromadorea</taxon>
        <taxon>Rhabditida</taxon>
        <taxon>Rhabditina</taxon>
        <taxon>Diplogasteromorpha</taxon>
        <taxon>Diplogasteroidea</taxon>
        <taxon>Neodiplogasteridae</taxon>
        <taxon>Pristionchus</taxon>
    </lineage>
</organism>
<dbReference type="PANTHER" id="PTHR21593">
    <property type="entry name" value="PRION-LIKE- Q/N-RICH -DOMAIN-BEARING PROTEIN PROTEIN"/>
    <property type="match status" value="1"/>
</dbReference>
<evidence type="ECO:0000313" key="1">
    <source>
        <dbReference type="EMBL" id="GMT05038.1"/>
    </source>
</evidence>
<proteinExistence type="predicted"/>
<feature type="non-terminal residue" evidence="1">
    <location>
        <position position="1"/>
    </location>
</feature>
<dbReference type="InterPro" id="IPR052823">
    <property type="entry name" value="SXP/RAL-2_related"/>
</dbReference>
<name>A0AAV5UF68_9BILA</name>
<dbReference type="PANTHER" id="PTHR21593:SF36">
    <property type="entry name" value="DUF148 DOMAIN-CONTAINING PROTEIN-RELATED"/>
    <property type="match status" value="1"/>
</dbReference>
<dbReference type="EMBL" id="BTSX01000006">
    <property type="protein sequence ID" value="GMT05038.1"/>
    <property type="molecule type" value="Genomic_DNA"/>
</dbReference>
<keyword evidence="2" id="KW-1185">Reference proteome</keyword>
<evidence type="ECO:0000313" key="2">
    <source>
        <dbReference type="Proteomes" id="UP001432027"/>
    </source>
</evidence>
<protein>
    <submittedName>
        <fullName evidence="1">Uncharacterized protein</fullName>
    </submittedName>
</protein>